<keyword evidence="10" id="KW-1185">Reference proteome</keyword>
<dbReference type="GO" id="GO:0006264">
    <property type="term" value="P:mitochondrial DNA replication"/>
    <property type="evidence" value="ECO:0007669"/>
    <property type="project" value="TreeGrafter"/>
</dbReference>
<evidence type="ECO:0000256" key="7">
    <source>
        <dbReference type="ARBA" id="ARBA00047303"/>
    </source>
</evidence>
<proteinExistence type="inferred from homology"/>
<keyword evidence="3" id="KW-0548">Nucleotidyltransferase</keyword>
<evidence type="ECO:0000256" key="5">
    <source>
        <dbReference type="ARBA" id="ARBA00044677"/>
    </source>
</evidence>
<gene>
    <name evidence="9" type="ORF">BEMITA_LOCUS10894</name>
</gene>
<accession>A0A9P0AIB1</accession>
<dbReference type="GO" id="GO:0003682">
    <property type="term" value="F:chromatin binding"/>
    <property type="evidence" value="ECO:0007669"/>
    <property type="project" value="TreeGrafter"/>
</dbReference>
<protein>
    <recommendedName>
        <fullName evidence="4">DNA-directed primase/polymerase protein</fullName>
        <ecNumber evidence="6">2.7.7.102</ecNumber>
        <ecNumber evidence="2">2.7.7.7</ecNumber>
    </recommendedName>
</protein>
<dbReference type="GO" id="GO:0005634">
    <property type="term" value="C:nucleus"/>
    <property type="evidence" value="ECO:0007669"/>
    <property type="project" value="TreeGrafter"/>
</dbReference>
<evidence type="ECO:0000256" key="1">
    <source>
        <dbReference type="ARBA" id="ARBA00009762"/>
    </source>
</evidence>
<evidence type="ECO:0000256" key="6">
    <source>
        <dbReference type="ARBA" id="ARBA00044768"/>
    </source>
</evidence>
<dbReference type="InterPro" id="IPR044917">
    <property type="entry name" value="PRIMPOL"/>
</dbReference>
<sequence>MIKQGVVVGRKKKRKNSAAMEGAHPLRQEPSIDLTWASHNDKPWAEIKDTFRTTLIERIDALLDEFINPNPSLSPFPIVLDVMYELVNFINFMIRSTDKKVDFNYFEIYCATTPKKVSYHAILAETVYFNQMATLKKFILAFREHCVNTCPTAFVGGSFIIDVSVYRRNANFRLPFASKYGQDNYLVPVPQRPMNLNNFMRGMVRIFPNEAHRFSVLVSAPVLCVDAPAKYPAIVEPAPQRLVLPKEYSLPTKCLSWLEQNRTGDEVRNVIVSYPNVFINMRNEHYCRRAGRAHRHNNISYVYNLVTNVISQTCNNEICKKSGPAYCADLSEDALPFANVERKGFQRLVQPTLDALKETKEHFPVNAESARSLIPEKAEELREKLKEELEGRVLGGYDFQIKHVSAANSDSGSDMKKAVQKVRELQQENLIADEEAEEDLWLKEEKSYLLSTEVLKKELEGRYISVKIDGVSRLN</sequence>
<dbReference type="GO" id="GO:0009411">
    <property type="term" value="P:response to UV"/>
    <property type="evidence" value="ECO:0007669"/>
    <property type="project" value="TreeGrafter"/>
</dbReference>
<dbReference type="EMBL" id="OU963867">
    <property type="protein sequence ID" value="CAH0392368.1"/>
    <property type="molecule type" value="Genomic_DNA"/>
</dbReference>
<evidence type="ECO:0000256" key="4">
    <source>
        <dbReference type="ARBA" id="ARBA00026139"/>
    </source>
</evidence>
<keyword evidence="3" id="KW-0808">Transferase</keyword>
<dbReference type="AlphaFoldDB" id="A0A9P0AIB1"/>
<comment type="similarity">
    <text evidence="1">Belongs to the eukaryotic-type primase small subunit family.</text>
</comment>
<dbReference type="EC" id="2.7.7.7" evidence="2"/>
<evidence type="ECO:0000313" key="10">
    <source>
        <dbReference type="Proteomes" id="UP001152759"/>
    </source>
</evidence>
<dbReference type="PANTHER" id="PTHR31399:SF0">
    <property type="entry name" value="DNA-DIRECTED PRIMASE_POLYMERASE PROTEIN"/>
    <property type="match status" value="1"/>
</dbReference>
<evidence type="ECO:0000256" key="2">
    <source>
        <dbReference type="ARBA" id="ARBA00012417"/>
    </source>
</evidence>
<dbReference type="Proteomes" id="UP001152759">
    <property type="component" value="Chromosome 6"/>
</dbReference>
<comment type="catalytic activity">
    <reaction evidence="5">
        <text>ssDNA + n NTP = ssDNA/pppN(pN)n-1 hybrid + (n-1) diphosphate.</text>
        <dbReference type="EC" id="2.7.7.102"/>
    </reaction>
</comment>
<organism evidence="9 10">
    <name type="scientific">Bemisia tabaci</name>
    <name type="common">Sweetpotato whitefly</name>
    <name type="synonym">Aleurodes tabaci</name>
    <dbReference type="NCBI Taxonomy" id="7038"/>
    <lineage>
        <taxon>Eukaryota</taxon>
        <taxon>Metazoa</taxon>
        <taxon>Ecdysozoa</taxon>
        <taxon>Arthropoda</taxon>
        <taxon>Hexapoda</taxon>
        <taxon>Insecta</taxon>
        <taxon>Pterygota</taxon>
        <taxon>Neoptera</taxon>
        <taxon>Paraneoptera</taxon>
        <taxon>Hemiptera</taxon>
        <taxon>Sternorrhyncha</taxon>
        <taxon>Aleyrodoidea</taxon>
        <taxon>Aleyrodidae</taxon>
        <taxon>Aleyrodinae</taxon>
        <taxon>Bemisia</taxon>
    </lineage>
</organism>
<feature type="region of interest" description="Disordered" evidence="8">
    <location>
        <begin position="1"/>
        <end position="22"/>
    </location>
</feature>
<dbReference type="GO" id="GO:0005759">
    <property type="term" value="C:mitochondrial matrix"/>
    <property type="evidence" value="ECO:0007669"/>
    <property type="project" value="TreeGrafter"/>
</dbReference>
<dbReference type="EC" id="2.7.7.102" evidence="6"/>
<keyword evidence="3" id="KW-0239">DNA-directed DNA polymerase</keyword>
<evidence type="ECO:0000256" key="8">
    <source>
        <dbReference type="SAM" id="MobiDB-lite"/>
    </source>
</evidence>
<dbReference type="GO" id="GO:0003887">
    <property type="term" value="F:DNA-directed DNA polymerase activity"/>
    <property type="evidence" value="ECO:0007669"/>
    <property type="project" value="UniProtKB-KW"/>
</dbReference>
<dbReference type="GO" id="GO:0031297">
    <property type="term" value="P:replication fork processing"/>
    <property type="evidence" value="ECO:0007669"/>
    <property type="project" value="TreeGrafter"/>
</dbReference>
<dbReference type="GO" id="GO:0042276">
    <property type="term" value="P:error-prone translesion synthesis"/>
    <property type="evidence" value="ECO:0007669"/>
    <property type="project" value="InterPro"/>
</dbReference>
<reference evidence="9" key="1">
    <citation type="submission" date="2021-12" db="EMBL/GenBank/DDBJ databases">
        <authorList>
            <person name="King R."/>
        </authorList>
    </citation>
    <scope>NUCLEOTIDE SEQUENCE</scope>
</reference>
<name>A0A9P0AIB1_BEMTA</name>
<comment type="catalytic activity">
    <reaction evidence="7">
        <text>DNA(n) + a 2'-deoxyribonucleoside 5'-triphosphate = DNA(n+1) + diphosphate</text>
        <dbReference type="Rhea" id="RHEA:22508"/>
        <dbReference type="Rhea" id="RHEA-COMP:17339"/>
        <dbReference type="Rhea" id="RHEA-COMP:17340"/>
        <dbReference type="ChEBI" id="CHEBI:33019"/>
        <dbReference type="ChEBI" id="CHEBI:61560"/>
        <dbReference type="ChEBI" id="CHEBI:173112"/>
        <dbReference type="EC" id="2.7.7.7"/>
    </reaction>
    <physiologicalReaction direction="left-to-right" evidence="7">
        <dbReference type="Rhea" id="RHEA:22509"/>
    </physiologicalReaction>
</comment>
<dbReference type="PANTHER" id="PTHR31399">
    <property type="entry name" value="DNA-DIRECTED PRIMASE / POLYMERASE PROTEIN"/>
    <property type="match status" value="1"/>
</dbReference>
<evidence type="ECO:0000313" key="9">
    <source>
        <dbReference type="EMBL" id="CAH0392368.1"/>
    </source>
</evidence>
<evidence type="ECO:0000256" key="3">
    <source>
        <dbReference type="ARBA" id="ARBA00022932"/>
    </source>
</evidence>